<keyword evidence="1" id="KW-0732">Signal</keyword>
<dbReference type="EMBL" id="QAAD01000006">
    <property type="protein sequence ID" value="PTN08963.1"/>
    <property type="molecule type" value="Genomic_DNA"/>
</dbReference>
<evidence type="ECO:0000313" key="3">
    <source>
        <dbReference type="Proteomes" id="UP000243525"/>
    </source>
</evidence>
<organism evidence="2 3">
    <name type="scientific">Mangrovibacterium marinum</name>
    <dbReference type="NCBI Taxonomy" id="1639118"/>
    <lineage>
        <taxon>Bacteria</taxon>
        <taxon>Pseudomonadati</taxon>
        <taxon>Bacteroidota</taxon>
        <taxon>Bacteroidia</taxon>
        <taxon>Marinilabiliales</taxon>
        <taxon>Prolixibacteraceae</taxon>
        <taxon>Mangrovibacterium</taxon>
    </lineage>
</organism>
<dbReference type="OrthoDB" id="1489599at2"/>
<dbReference type="InterPro" id="IPR008969">
    <property type="entry name" value="CarboxyPept-like_regulatory"/>
</dbReference>
<dbReference type="Gene3D" id="2.60.40.1120">
    <property type="entry name" value="Carboxypeptidase-like, regulatory domain"/>
    <property type="match status" value="1"/>
</dbReference>
<evidence type="ECO:0000313" key="2">
    <source>
        <dbReference type="EMBL" id="PTN08963.1"/>
    </source>
</evidence>
<dbReference type="SUPFAM" id="SSF49464">
    <property type="entry name" value="Carboxypeptidase regulatory domain-like"/>
    <property type="match status" value="1"/>
</dbReference>
<protein>
    <submittedName>
        <fullName evidence="2">Carboxypeptidase-like protein</fullName>
    </submittedName>
</protein>
<evidence type="ECO:0000256" key="1">
    <source>
        <dbReference type="SAM" id="SignalP"/>
    </source>
</evidence>
<dbReference type="RefSeq" id="WP_107821883.1">
    <property type="nucleotide sequence ID" value="NZ_OY782574.1"/>
</dbReference>
<gene>
    <name evidence="2" type="ORF">C8N47_10661</name>
</gene>
<dbReference type="AlphaFoldDB" id="A0A2T5C2J0"/>
<dbReference type="GO" id="GO:0004180">
    <property type="term" value="F:carboxypeptidase activity"/>
    <property type="evidence" value="ECO:0007669"/>
    <property type="project" value="UniProtKB-KW"/>
</dbReference>
<keyword evidence="3" id="KW-1185">Reference proteome</keyword>
<comment type="caution">
    <text evidence="2">The sequence shown here is derived from an EMBL/GenBank/DDBJ whole genome shotgun (WGS) entry which is preliminary data.</text>
</comment>
<feature type="chain" id="PRO_5015768375" evidence="1">
    <location>
        <begin position="23"/>
        <end position="508"/>
    </location>
</feature>
<proteinExistence type="predicted"/>
<keyword evidence="2" id="KW-0378">Hydrolase</keyword>
<reference evidence="2 3" key="1">
    <citation type="submission" date="2018-04" db="EMBL/GenBank/DDBJ databases">
        <title>Genomic Encyclopedia of Archaeal and Bacterial Type Strains, Phase II (KMG-II): from individual species to whole genera.</title>
        <authorList>
            <person name="Goeker M."/>
        </authorList>
    </citation>
    <scope>NUCLEOTIDE SEQUENCE [LARGE SCALE GENOMIC DNA]</scope>
    <source>
        <strain evidence="2 3">DSM 28823</strain>
    </source>
</reference>
<sequence length="508" mass="58792">MIKYQLLLSFLMLCCGAFSVSGQDQKAVFLSRKISLTVSDQPLGQVLEQISELAEVNFSYDPSLLNTEQPVTVGYSRQSLESVLRDLLAPEFEVQELDNQIVIRLREVKTELARQDYQIVQGKVLDGEFGEPLAYASISVVQQPFGTITNDDGLFELKIPPKYRGQQLVVSCMGYRKLLLMPDSLPAQPQSIMLDPVNIRLKEIKVRAINPTWVMEQMEDRMAENYPSENRLMTAFYRETLTQDKVYINISEAVIQLLKASYSQPFHDDKIRFVKGRKSPDVEAFKWVDFKMQGGPYYTSRLDVVKTRDSFMDREYRYAYRYEAGAMIDYLGRPTYVIYFSPIAKTDFLTYQGRLLIDQETFALVYAEFSLSRHGIRIARNQLIRKKPKGFNVRVLKLDYQVSYRQNKGRWYLNTARSSAGFRVRSRHDRVNSVFHSVSDLLINEHSPTRLRRFPKEEQIGAADIFTEIIGDYDPAFWENYNIIQPTDDLRKALKSFGNEAADNKTDR</sequence>
<dbReference type="Pfam" id="PF13715">
    <property type="entry name" value="CarbopepD_reg_2"/>
    <property type="match status" value="1"/>
</dbReference>
<dbReference type="Proteomes" id="UP000243525">
    <property type="component" value="Unassembled WGS sequence"/>
</dbReference>
<feature type="signal peptide" evidence="1">
    <location>
        <begin position="1"/>
        <end position="22"/>
    </location>
</feature>
<keyword evidence="2" id="KW-0121">Carboxypeptidase</keyword>
<name>A0A2T5C2J0_9BACT</name>
<keyword evidence="2" id="KW-0645">Protease</keyword>
<accession>A0A2T5C2J0</accession>